<gene>
    <name evidence="1" type="ORF">WKV53_01690</name>
</gene>
<comment type="caution">
    <text evidence="1">The sequence shown here is derived from an EMBL/GenBank/DDBJ whole genome shotgun (WGS) entry which is preliminary data.</text>
</comment>
<dbReference type="Proteomes" id="UP001371305">
    <property type="component" value="Unassembled WGS sequence"/>
</dbReference>
<protein>
    <submittedName>
        <fullName evidence="1">Uncharacterized protein</fullName>
    </submittedName>
</protein>
<proteinExistence type="predicted"/>
<reference evidence="1 2" key="1">
    <citation type="submission" date="2024-04" db="EMBL/GenBank/DDBJ databases">
        <title>Luteolibacter sp. isolated from soil.</title>
        <authorList>
            <person name="An J."/>
        </authorList>
    </citation>
    <scope>NUCLEOTIDE SEQUENCE [LARGE SCALE GENOMIC DNA]</scope>
    <source>
        <strain evidence="1 2">Y139</strain>
    </source>
</reference>
<organism evidence="1 2">
    <name type="scientific">Luteolibacter soli</name>
    <dbReference type="NCBI Taxonomy" id="3135280"/>
    <lineage>
        <taxon>Bacteria</taxon>
        <taxon>Pseudomonadati</taxon>
        <taxon>Verrucomicrobiota</taxon>
        <taxon>Verrucomicrobiia</taxon>
        <taxon>Verrucomicrobiales</taxon>
        <taxon>Verrucomicrobiaceae</taxon>
        <taxon>Luteolibacter</taxon>
    </lineage>
</organism>
<name>A0ABU9APT2_9BACT</name>
<evidence type="ECO:0000313" key="1">
    <source>
        <dbReference type="EMBL" id="MEK7949186.1"/>
    </source>
</evidence>
<dbReference type="EMBL" id="JBBUKT010000001">
    <property type="protein sequence ID" value="MEK7949186.1"/>
    <property type="molecule type" value="Genomic_DNA"/>
</dbReference>
<dbReference type="RefSeq" id="WP_341402607.1">
    <property type="nucleotide sequence ID" value="NZ_JBBUKT010000001.1"/>
</dbReference>
<keyword evidence="2" id="KW-1185">Reference proteome</keyword>
<accession>A0ABU9APT2</accession>
<sequence length="222" mass="22906">MKPFVFPLLALAGLTTAYGQAPKPGSIAPVLLEATITTENPPTTSNVQGGVRKTFTTSSVRYINRDILEAMRVANLLDGTLTGWMIQRLADPTGAGNLYATKAGKLAVAVPATLLTQPVAQGMARNGTEFTPTGGAPKPSLFSRTFASLNVKNGACTAFGSQTFKAGTFKSGATTTTVQLLSESYNLTGKSGTGVGIVTGTYRSTTSRAADLSTMLPPAAVP</sequence>
<evidence type="ECO:0000313" key="2">
    <source>
        <dbReference type="Proteomes" id="UP001371305"/>
    </source>
</evidence>